<dbReference type="SUPFAM" id="SSF53067">
    <property type="entry name" value="Actin-like ATPase domain"/>
    <property type="match status" value="2"/>
</dbReference>
<gene>
    <name evidence="6" type="ORF">CYY_000373</name>
</gene>
<dbReference type="InterPro" id="IPR052519">
    <property type="entry name" value="Euk-type_GlcNAc_Kinase"/>
</dbReference>
<dbReference type="InterPro" id="IPR043129">
    <property type="entry name" value="ATPase_NBD"/>
</dbReference>
<reference evidence="6" key="1">
    <citation type="submission" date="2020-01" db="EMBL/GenBank/DDBJ databases">
        <title>Development of genomics and gene disruption for Polysphondylium violaceum indicates a role for the polyketide synthase stlB in stalk morphogenesis.</title>
        <authorList>
            <person name="Narita B."/>
            <person name="Kawabe Y."/>
            <person name="Kin K."/>
            <person name="Saito T."/>
            <person name="Gibbs R."/>
            <person name="Kuspa A."/>
            <person name="Muzny D."/>
            <person name="Queller D."/>
            <person name="Richards S."/>
            <person name="Strassman J."/>
            <person name="Sucgang R."/>
            <person name="Worley K."/>
            <person name="Schaap P."/>
        </authorList>
    </citation>
    <scope>NUCLEOTIDE SEQUENCE</scope>
    <source>
        <strain evidence="6">QSvi11</strain>
    </source>
</reference>
<proteinExistence type="inferred from homology"/>
<dbReference type="EC" id="2.7.1.59" evidence="2"/>
<protein>
    <recommendedName>
        <fullName evidence="3">N-acetyl-D-glucosamine kinase</fullName>
        <ecNumber evidence="2">2.7.1.59</ecNumber>
    </recommendedName>
    <alternativeName>
        <fullName evidence="4">GlcNAc kinase</fullName>
    </alternativeName>
</protein>
<sequence length="312" mass="33676">MSDQDVFIGLDGGGTKTLTLIVDKQGKELARHTSSCSNYNSVGKESAKAAVYEGINNVLEKSGCKKEQLKGICLGMSGVDRPDDIELVLGWMRELVPGAKYEISNDAVVALASGTKGVLYGVVVISGTGTISLGFNKQGERTRSAGYGPLLGDYGSGYQIGFDILRAVLRAKDEVGPKTSLTGAVLKQLNLTREDDLIAWAYDPKNQGWQRFAHLAPLATEHALQGDQMAKEVIEAAATALFEYISSVIYRLKLDKDENVPLVLAGGNIERECLLSDTLREKVMKKFPNISVRLPTTDFATGAALIALEKFK</sequence>
<dbReference type="CDD" id="cd24081">
    <property type="entry name" value="ASKHA_NBD_DdNAGK-like"/>
    <property type="match status" value="1"/>
</dbReference>
<evidence type="ECO:0000313" key="6">
    <source>
        <dbReference type="EMBL" id="KAF2078281.1"/>
    </source>
</evidence>
<evidence type="ECO:0000256" key="3">
    <source>
        <dbReference type="ARBA" id="ARBA00014974"/>
    </source>
</evidence>
<dbReference type="PANTHER" id="PTHR43190">
    <property type="entry name" value="N-ACETYL-D-GLUCOSAMINE KINASE"/>
    <property type="match status" value="1"/>
</dbReference>
<evidence type="ECO:0000256" key="4">
    <source>
        <dbReference type="ARBA" id="ARBA00031123"/>
    </source>
</evidence>
<name>A0A8J4QAY9_9MYCE</name>
<evidence type="ECO:0000256" key="1">
    <source>
        <dbReference type="ARBA" id="ARBA00006198"/>
    </source>
</evidence>
<evidence type="ECO:0000259" key="5">
    <source>
        <dbReference type="Pfam" id="PF01869"/>
    </source>
</evidence>
<feature type="domain" description="ATPase BadF/BadG/BcrA/BcrD type" evidence="5">
    <location>
        <begin position="8"/>
        <end position="307"/>
    </location>
</feature>
<dbReference type="AlphaFoldDB" id="A0A8J4QAY9"/>
<accession>A0A8J4QAY9</accession>
<dbReference type="Pfam" id="PF01869">
    <property type="entry name" value="BcrAD_BadFG"/>
    <property type="match status" value="1"/>
</dbReference>
<dbReference type="Proteomes" id="UP000695562">
    <property type="component" value="Unassembled WGS sequence"/>
</dbReference>
<evidence type="ECO:0000313" key="7">
    <source>
        <dbReference type="Proteomes" id="UP000695562"/>
    </source>
</evidence>
<organism evidence="6 7">
    <name type="scientific">Polysphondylium violaceum</name>
    <dbReference type="NCBI Taxonomy" id="133409"/>
    <lineage>
        <taxon>Eukaryota</taxon>
        <taxon>Amoebozoa</taxon>
        <taxon>Evosea</taxon>
        <taxon>Eumycetozoa</taxon>
        <taxon>Dictyostelia</taxon>
        <taxon>Dictyosteliales</taxon>
        <taxon>Dictyosteliaceae</taxon>
        <taxon>Polysphondylium</taxon>
    </lineage>
</organism>
<comment type="caution">
    <text evidence="6">The sequence shown here is derived from an EMBL/GenBank/DDBJ whole genome shotgun (WGS) entry which is preliminary data.</text>
</comment>
<dbReference type="EMBL" id="AJWJ01000007">
    <property type="protein sequence ID" value="KAF2078281.1"/>
    <property type="molecule type" value="Genomic_DNA"/>
</dbReference>
<dbReference type="PANTHER" id="PTHR43190:SF3">
    <property type="entry name" value="N-ACETYL-D-GLUCOSAMINE KINASE"/>
    <property type="match status" value="1"/>
</dbReference>
<dbReference type="InterPro" id="IPR002731">
    <property type="entry name" value="ATPase_BadF"/>
</dbReference>
<keyword evidence="7" id="KW-1185">Reference proteome</keyword>
<comment type="similarity">
    <text evidence="1">Belongs to the eukaryotic-type N-acetylglucosamine kinase family.</text>
</comment>
<dbReference type="OrthoDB" id="311172at2759"/>
<dbReference type="GO" id="GO:0045127">
    <property type="term" value="F:N-acetylglucosamine kinase activity"/>
    <property type="evidence" value="ECO:0007669"/>
    <property type="project" value="UniProtKB-EC"/>
</dbReference>
<evidence type="ECO:0000256" key="2">
    <source>
        <dbReference type="ARBA" id="ARBA00012122"/>
    </source>
</evidence>
<dbReference type="Gene3D" id="3.30.420.40">
    <property type="match status" value="2"/>
</dbReference>